<dbReference type="SUPFAM" id="SSF56219">
    <property type="entry name" value="DNase I-like"/>
    <property type="match status" value="1"/>
</dbReference>
<name>A0A6S6WVF0_9GAMM</name>
<accession>A0A6S6WVF0</accession>
<evidence type="ECO:0000259" key="1">
    <source>
        <dbReference type="Pfam" id="PF03372"/>
    </source>
</evidence>
<dbReference type="EMBL" id="CADCXY010000005">
    <property type="protein sequence ID" value="CAB0151554.1"/>
    <property type="molecule type" value="Genomic_DNA"/>
</dbReference>
<keyword evidence="3" id="KW-1185">Reference proteome</keyword>
<protein>
    <recommendedName>
        <fullName evidence="1">Endonuclease/exonuclease/phosphatase domain-containing protein</fullName>
    </recommendedName>
</protein>
<dbReference type="PROSITE" id="PS51257">
    <property type="entry name" value="PROKAR_LIPOPROTEIN"/>
    <property type="match status" value="1"/>
</dbReference>
<dbReference type="GO" id="GO:0003824">
    <property type="term" value="F:catalytic activity"/>
    <property type="evidence" value="ECO:0007669"/>
    <property type="project" value="InterPro"/>
</dbReference>
<dbReference type="InterPro" id="IPR036691">
    <property type="entry name" value="Endo/exonu/phosph_ase_sf"/>
</dbReference>
<proteinExistence type="predicted"/>
<dbReference type="InterPro" id="IPR005135">
    <property type="entry name" value="Endo/exonuclease/phosphatase"/>
</dbReference>
<reference evidence="2 3" key="1">
    <citation type="submission" date="2020-02" db="EMBL/GenBank/DDBJ databases">
        <authorList>
            <person name="Rodrigo-Torres L."/>
            <person name="Arahal R. D."/>
            <person name="Lucena T."/>
        </authorList>
    </citation>
    <scope>NUCLEOTIDE SEQUENCE [LARGE SCALE GENOMIC DNA]</scope>
    <source>
        <strain evidence="2 3">CECT 9734</strain>
    </source>
</reference>
<evidence type="ECO:0000313" key="2">
    <source>
        <dbReference type="EMBL" id="CAB0151554.1"/>
    </source>
</evidence>
<organism evidence="2 3">
    <name type="scientific">Pseudidiomarina piscicola</name>
    <dbReference type="NCBI Taxonomy" id="2614830"/>
    <lineage>
        <taxon>Bacteria</taxon>
        <taxon>Pseudomonadati</taxon>
        <taxon>Pseudomonadota</taxon>
        <taxon>Gammaproteobacteria</taxon>
        <taxon>Alteromonadales</taxon>
        <taxon>Idiomarinaceae</taxon>
        <taxon>Pseudidiomarina</taxon>
    </lineage>
</organism>
<sequence length="397" mass="44150">MKPVMLGVVALFASLLSGCDMPKKQQNPTTLRVATFNVSMDASNYLPADKWASEGAWALPRALKNGHSQIKAIAEIIQHTRPDILILNEFDYLPDADALAQFQKDFLGVSQNGEAPIEYSYRYWGPVNTGRPSPFDLDRDGKATGTAGDAWGYGNYPGQYGMAILSRYPLKQDQARSFQLFRWRDLPGALQPLVPNSHEPWYSPAAWAEMPLSSKSHWDIVAQVNGFDLHLLVSHPTPPVFDGEENRNGRRNFDEIRFWKDYIGKASTDFIYDDKGRRGGLGEAQRFVIAGDLNASIESTDNMPGAIEQLLDDPLIQGDFIPTSVGGAEHTPNNPLAAEHTASWRKRADYVLPSVFGIKIIDGGVFWPVQGEEKSALVQSRGSSSDHRLVWLDLQLY</sequence>
<dbReference type="Proteomes" id="UP000481517">
    <property type="component" value="Unassembled WGS sequence"/>
</dbReference>
<dbReference type="Gene3D" id="3.60.10.10">
    <property type="entry name" value="Endonuclease/exonuclease/phosphatase"/>
    <property type="match status" value="1"/>
</dbReference>
<dbReference type="Pfam" id="PF03372">
    <property type="entry name" value="Exo_endo_phos"/>
    <property type="match status" value="1"/>
</dbReference>
<feature type="domain" description="Endonuclease/exonuclease/phosphatase" evidence="1">
    <location>
        <begin position="34"/>
        <end position="387"/>
    </location>
</feature>
<gene>
    <name evidence="2" type="ORF">PSI9734_01928</name>
</gene>
<evidence type="ECO:0000313" key="3">
    <source>
        <dbReference type="Proteomes" id="UP000481517"/>
    </source>
</evidence>
<dbReference type="AlphaFoldDB" id="A0A6S6WVF0"/>